<comment type="caution">
    <text evidence="2">The sequence shown here is derived from an EMBL/GenBank/DDBJ whole genome shotgun (WGS) entry which is preliminary data.</text>
</comment>
<dbReference type="PANTHER" id="PTHR46434:SF1">
    <property type="entry name" value="GENETIC INTERACTOR OF PROHIBITINS 3, MITOCHONDRIAL"/>
    <property type="match status" value="1"/>
</dbReference>
<dbReference type="EMBL" id="AWSJ01000237">
    <property type="protein sequence ID" value="ERI07950.1"/>
    <property type="molecule type" value="Genomic_DNA"/>
</dbReference>
<dbReference type="Gene3D" id="3.40.50.300">
    <property type="entry name" value="P-loop containing nucleotide triphosphate hydrolases"/>
    <property type="match status" value="1"/>
</dbReference>
<dbReference type="CDD" id="cd01855">
    <property type="entry name" value="YqeH"/>
    <property type="match status" value="1"/>
</dbReference>
<sequence length="370" mass="41056">MDKQEMMELYCAGCGVAIQTEDKTSVGYAPPQSLEKETVICQRCYRIRHYNEASTVTLGDDDFVRILNGIGDTKALVVQVVDIFDFNGSWLRGLPRFVGGNPILLVGNKVDLLPKNVNRNRLINWMRKSAADLGLKPLDVVLVSARKGEGVERLVQAMNEYRKGRNIYVVGVTNVGKSSLINRLLKQFGESEMDITTSQFPGTTLDVIEIPLDDKSSLYDTPGIVNRDQLVHKVAPQELKIIMPDKPIKPKVYQLNAEQTMFIGGLARIDFVKGERQPFVFYLSNHLNIHRTKLANADELYAKHKGEMLAPPGPDAAEAIVWEKFTFKVPSGKYDIVISGLGWIAMHGKGANVEVHVPKGVAAGLRPSLI</sequence>
<evidence type="ECO:0000313" key="3">
    <source>
        <dbReference type="Proteomes" id="UP000016511"/>
    </source>
</evidence>
<dbReference type="HOGENOM" id="CLU_017878_0_2_9"/>
<keyword evidence="3" id="KW-1185">Reference proteome</keyword>
<evidence type="ECO:0000313" key="2">
    <source>
        <dbReference type="EMBL" id="ERI07950.1"/>
    </source>
</evidence>
<dbReference type="Pfam" id="PF21516">
    <property type="entry name" value="YqeH-like_C"/>
    <property type="match status" value="1"/>
</dbReference>
<dbReference type="PATRIC" id="fig|649747.3.peg.3598"/>
<reference evidence="2 3" key="1">
    <citation type="submission" date="2013-08" db="EMBL/GenBank/DDBJ databases">
        <authorList>
            <person name="Weinstock G."/>
            <person name="Sodergren E."/>
            <person name="Wylie T."/>
            <person name="Fulton L."/>
            <person name="Fulton R."/>
            <person name="Fronick C."/>
            <person name="O'Laughlin M."/>
            <person name="Godfrey J."/>
            <person name="Miner T."/>
            <person name="Herter B."/>
            <person name="Appelbaum E."/>
            <person name="Cordes M."/>
            <person name="Lek S."/>
            <person name="Wollam A."/>
            <person name="Pepin K.H."/>
            <person name="Palsikar V.B."/>
            <person name="Mitreva M."/>
            <person name="Wilson R.K."/>
        </authorList>
    </citation>
    <scope>NUCLEOTIDE SEQUENCE [LARGE SCALE GENOMIC DNA]</scope>
    <source>
        <strain evidence="2 3">ATCC 12856</strain>
    </source>
</reference>
<dbReference type="InterPro" id="IPR050896">
    <property type="entry name" value="Mito_lipid_metab_GTPase"/>
</dbReference>
<dbReference type="PROSITE" id="PS51721">
    <property type="entry name" value="G_CP"/>
    <property type="match status" value="1"/>
</dbReference>
<feature type="domain" description="CP-type G" evidence="1">
    <location>
        <begin position="64"/>
        <end position="227"/>
    </location>
</feature>
<dbReference type="GO" id="GO:0005525">
    <property type="term" value="F:GTP binding"/>
    <property type="evidence" value="ECO:0007669"/>
    <property type="project" value="InterPro"/>
</dbReference>
<dbReference type="InterPro" id="IPR048422">
    <property type="entry name" value="NOA1/YqeH-like_C"/>
</dbReference>
<dbReference type="InterPro" id="IPR006073">
    <property type="entry name" value="GTP-bd"/>
</dbReference>
<dbReference type="InterPro" id="IPR030378">
    <property type="entry name" value="G_CP_dom"/>
</dbReference>
<dbReference type="Pfam" id="PF01926">
    <property type="entry name" value="MMR_HSR1"/>
    <property type="match status" value="1"/>
</dbReference>
<dbReference type="STRING" id="649747.HMPREF0083_03958"/>
<accession>U1WZ24</accession>
<dbReference type="InterPro" id="IPR027417">
    <property type="entry name" value="P-loop_NTPase"/>
</dbReference>
<dbReference type="InterPro" id="IPR019988">
    <property type="entry name" value="GTP-bd_ribosome_bgen_YqeH"/>
</dbReference>
<dbReference type="PANTHER" id="PTHR46434">
    <property type="entry name" value="GENETIC INTERACTOR OF PROHIBITINS 3, MITOCHONDRIAL"/>
    <property type="match status" value="1"/>
</dbReference>
<proteinExistence type="predicted"/>
<organism evidence="2 3">
    <name type="scientific">Aneurinibacillus aneurinilyticus ATCC 12856</name>
    <dbReference type="NCBI Taxonomy" id="649747"/>
    <lineage>
        <taxon>Bacteria</taxon>
        <taxon>Bacillati</taxon>
        <taxon>Bacillota</taxon>
        <taxon>Bacilli</taxon>
        <taxon>Bacillales</taxon>
        <taxon>Paenibacillaceae</taxon>
        <taxon>Aneurinibacillus group</taxon>
        <taxon>Aneurinibacillus</taxon>
    </lineage>
</organism>
<protein>
    <submittedName>
        <fullName evidence="2">Ribosome biogenesis GTPase YqeH</fullName>
    </submittedName>
</protein>
<evidence type="ECO:0000259" key="1">
    <source>
        <dbReference type="PROSITE" id="PS51721"/>
    </source>
</evidence>
<gene>
    <name evidence="2" type="ORF">HMPREF0083_03958</name>
</gene>
<dbReference type="eggNOG" id="COG1161">
    <property type="taxonomic scope" value="Bacteria"/>
</dbReference>
<dbReference type="SUPFAM" id="SSF52540">
    <property type="entry name" value="P-loop containing nucleoside triphosphate hydrolases"/>
    <property type="match status" value="1"/>
</dbReference>
<name>U1WZ24_ANEAE</name>
<dbReference type="AlphaFoldDB" id="U1WZ24"/>
<dbReference type="NCBIfam" id="TIGR03597">
    <property type="entry name" value="GTPase_YqeH"/>
    <property type="match status" value="1"/>
</dbReference>
<dbReference type="Proteomes" id="UP000016511">
    <property type="component" value="Unassembled WGS sequence"/>
</dbReference>